<keyword evidence="1" id="KW-0472">Membrane</keyword>
<name>A0ABP8DU95_9ACTN</name>
<evidence type="ECO:0000313" key="2">
    <source>
        <dbReference type="EMBL" id="GAA4263585.1"/>
    </source>
</evidence>
<keyword evidence="1" id="KW-1133">Transmembrane helix</keyword>
<organism evidence="2 3">
    <name type="scientific">Dactylosporangium darangshiense</name>
    <dbReference type="NCBI Taxonomy" id="579108"/>
    <lineage>
        <taxon>Bacteria</taxon>
        <taxon>Bacillati</taxon>
        <taxon>Actinomycetota</taxon>
        <taxon>Actinomycetes</taxon>
        <taxon>Micromonosporales</taxon>
        <taxon>Micromonosporaceae</taxon>
        <taxon>Dactylosporangium</taxon>
    </lineage>
</organism>
<evidence type="ECO:0000313" key="3">
    <source>
        <dbReference type="Proteomes" id="UP001500620"/>
    </source>
</evidence>
<keyword evidence="1" id="KW-0812">Transmembrane</keyword>
<dbReference type="EMBL" id="BAABAT010000073">
    <property type="protein sequence ID" value="GAA4263585.1"/>
    <property type="molecule type" value="Genomic_DNA"/>
</dbReference>
<gene>
    <name evidence="2" type="ORF">GCM10022255_109460</name>
</gene>
<feature type="transmembrane region" description="Helical" evidence="1">
    <location>
        <begin position="115"/>
        <end position="134"/>
    </location>
</feature>
<accession>A0ABP8DU95</accession>
<dbReference type="PROSITE" id="PS51257">
    <property type="entry name" value="PROKAR_LIPOPROTEIN"/>
    <property type="match status" value="1"/>
</dbReference>
<sequence length="144" mass="15925">MRGLTTLACLLIPAGVACWSVWSLWRLIGGVRAGDWRRPGWFGHVPWLSLLGTAVAWLCGVLFGGSLDIAESCTYQHHQQYDAAYREAHPDGFLFPLSTKCNAGYDLVPSWVNPAIAAFFLVFVAGVAGAVWTWRARLRQRASF</sequence>
<reference evidence="3" key="1">
    <citation type="journal article" date="2019" name="Int. J. Syst. Evol. Microbiol.">
        <title>The Global Catalogue of Microorganisms (GCM) 10K type strain sequencing project: providing services to taxonomists for standard genome sequencing and annotation.</title>
        <authorList>
            <consortium name="The Broad Institute Genomics Platform"/>
            <consortium name="The Broad Institute Genome Sequencing Center for Infectious Disease"/>
            <person name="Wu L."/>
            <person name="Ma J."/>
        </authorList>
    </citation>
    <scope>NUCLEOTIDE SEQUENCE [LARGE SCALE GENOMIC DNA]</scope>
    <source>
        <strain evidence="3">JCM 17441</strain>
    </source>
</reference>
<comment type="caution">
    <text evidence="2">The sequence shown here is derived from an EMBL/GenBank/DDBJ whole genome shotgun (WGS) entry which is preliminary data.</text>
</comment>
<keyword evidence="3" id="KW-1185">Reference proteome</keyword>
<dbReference type="Proteomes" id="UP001500620">
    <property type="component" value="Unassembled WGS sequence"/>
</dbReference>
<dbReference type="RefSeq" id="WP_345143194.1">
    <property type="nucleotide sequence ID" value="NZ_BAABAT010000073.1"/>
</dbReference>
<proteinExistence type="predicted"/>
<evidence type="ECO:0000256" key="1">
    <source>
        <dbReference type="SAM" id="Phobius"/>
    </source>
</evidence>
<protein>
    <submittedName>
        <fullName evidence="2">Uncharacterized protein</fullName>
    </submittedName>
</protein>